<protein>
    <recommendedName>
        <fullName evidence="8">Glucose receptor Git3 N-terminal domain-containing protein</fullName>
    </recommendedName>
</protein>
<comment type="subcellular location">
    <subcellularLocation>
        <location evidence="1">Membrane</location>
        <topology evidence="1">Multi-pass membrane protein</topology>
    </subcellularLocation>
</comment>
<dbReference type="PANTHER" id="PTHR23112">
    <property type="entry name" value="G PROTEIN-COUPLED RECEPTOR 157-RELATED"/>
    <property type="match status" value="1"/>
</dbReference>
<evidence type="ECO:0000256" key="2">
    <source>
        <dbReference type="ARBA" id="ARBA00022692"/>
    </source>
</evidence>
<keyword evidence="4 5" id="KW-0472">Membrane</keyword>
<name>A0AAD7TYJ1_9APHY</name>
<evidence type="ECO:0000256" key="3">
    <source>
        <dbReference type="ARBA" id="ARBA00022989"/>
    </source>
</evidence>
<feature type="transmembrane region" description="Helical" evidence="5">
    <location>
        <begin position="195"/>
        <end position="216"/>
    </location>
</feature>
<evidence type="ECO:0000313" key="7">
    <source>
        <dbReference type="Proteomes" id="UP001215151"/>
    </source>
</evidence>
<feature type="transmembrane region" description="Helical" evidence="5">
    <location>
        <begin position="114"/>
        <end position="132"/>
    </location>
</feature>
<evidence type="ECO:0000256" key="1">
    <source>
        <dbReference type="ARBA" id="ARBA00004141"/>
    </source>
</evidence>
<proteinExistence type="predicted"/>
<dbReference type="SUPFAM" id="SSF81321">
    <property type="entry name" value="Family A G protein-coupled receptor-like"/>
    <property type="match status" value="1"/>
</dbReference>
<accession>A0AAD7TYJ1</accession>
<keyword evidence="2 5" id="KW-0812">Transmembrane</keyword>
<feature type="transmembrane region" description="Helical" evidence="5">
    <location>
        <begin position="28"/>
        <end position="54"/>
    </location>
</feature>
<feature type="transmembrane region" description="Helical" evidence="5">
    <location>
        <begin position="258"/>
        <end position="278"/>
    </location>
</feature>
<keyword evidence="3 5" id="KW-1133">Transmembrane helix</keyword>
<evidence type="ECO:0000256" key="5">
    <source>
        <dbReference type="SAM" id="Phobius"/>
    </source>
</evidence>
<feature type="transmembrane region" description="Helical" evidence="5">
    <location>
        <begin position="290"/>
        <end position="309"/>
    </location>
</feature>
<evidence type="ECO:0000256" key="4">
    <source>
        <dbReference type="ARBA" id="ARBA00023136"/>
    </source>
</evidence>
<dbReference type="GO" id="GO:0004930">
    <property type="term" value="F:G protein-coupled receptor activity"/>
    <property type="evidence" value="ECO:0007669"/>
    <property type="project" value="TreeGrafter"/>
</dbReference>
<dbReference type="GO" id="GO:0007189">
    <property type="term" value="P:adenylate cyclase-activating G protein-coupled receptor signaling pathway"/>
    <property type="evidence" value="ECO:0007669"/>
    <property type="project" value="TreeGrafter"/>
</dbReference>
<dbReference type="Pfam" id="PF05462">
    <property type="entry name" value="Dicty_CAR"/>
    <property type="match status" value="1"/>
</dbReference>
<gene>
    <name evidence="6" type="ORF">ONZ51_g3327</name>
</gene>
<sequence length="400" mass="43525">MNVISVPQAVSSDSEVALAYGTYGTAQLAGVAFLVIAGAISCAAVVPVLVLVATKWRYNNLRNTRIVPFCVSLLLANLLQAIGTLINGKWVTDRTVHDGPLCRAQGGIKQAGNVAMALWSFALALHVFMLLFSRIALSKALSCALLGAGWALVAFVVLLGPVAIQTPEQGPYFGPTGYWCWITEQYPHEQFFLEYFFEFLSAGLSFFLYTAVLLRVRGNLVRTSGRWHLRFVPHGERWVLAIRRDAVDGCMMHVAARIVWYPLAYAVLLLPVTIARFVTFSGRDVPFRATIFADFVFNLQGVVNVIVLLTTNRLVPDTQALPIYAPRQRVSMSSPEAMGITPFVLPPPKAASVETMGAASAAVAVAMVAKEDAPSFTSRRPVSSSTISSVDSCTPFLHIR</sequence>
<evidence type="ECO:0008006" key="8">
    <source>
        <dbReference type="Google" id="ProtNLM"/>
    </source>
</evidence>
<dbReference type="GO" id="GO:0005886">
    <property type="term" value="C:plasma membrane"/>
    <property type="evidence" value="ECO:0007669"/>
    <property type="project" value="TreeGrafter"/>
</dbReference>
<dbReference type="PANTHER" id="PTHR23112:SF37">
    <property type="entry name" value="G PROTEIN-COUPLED RECEPTOR GPR1"/>
    <property type="match status" value="1"/>
</dbReference>
<reference evidence="6" key="1">
    <citation type="submission" date="2022-11" db="EMBL/GenBank/DDBJ databases">
        <title>Genome Sequence of Cubamyces cubensis.</title>
        <authorList>
            <person name="Buettner E."/>
        </authorList>
    </citation>
    <scope>NUCLEOTIDE SEQUENCE</scope>
    <source>
        <strain evidence="6">MPL-01</strain>
    </source>
</reference>
<keyword evidence="7" id="KW-1185">Reference proteome</keyword>
<evidence type="ECO:0000313" key="6">
    <source>
        <dbReference type="EMBL" id="KAJ8488852.1"/>
    </source>
</evidence>
<dbReference type="EMBL" id="JAPEVG010000057">
    <property type="protein sequence ID" value="KAJ8488852.1"/>
    <property type="molecule type" value="Genomic_DNA"/>
</dbReference>
<comment type="caution">
    <text evidence="6">The sequence shown here is derived from an EMBL/GenBank/DDBJ whole genome shotgun (WGS) entry which is preliminary data.</text>
</comment>
<organism evidence="6 7">
    <name type="scientific">Trametes cubensis</name>
    <dbReference type="NCBI Taxonomy" id="1111947"/>
    <lineage>
        <taxon>Eukaryota</taxon>
        <taxon>Fungi</taxon>
        <taxon>Dikarya</taxon>
        <taxon>Basidiomycota</taxon>
        <taxon>Agaricomycotina</taxon>
        <taxon>Agaricomycetes</taxon>
        <taxon>Polyporales</taxon>
        <taxon>Polyporaceae</taxon>
        <taxon>Trametes</taxon>
    </lineage>
</organism>
<dbReference type="Gene3D" id="1.20.1070.10">
    <property type="entry name" value="Rhodopsin 7-helix transmembrane proteins"/>
    <property type="match status" value="1"/>
</dbReference>
<dbReference type="Proteomes" id="UP001215151">
    <property type="component" value="Unassembled WGS sequence"/>
</dbReference>
<feature type="transmembrane region" description="Helical" evidence="5">
    <location>
        <begin position="66"/>
        <end position="86"/>
    </location>
</feature>
<feature type="transmembrane region" description="Helical" evidence="5">
    <location>
        <begin position="144"/>
        <end position="164"/>
    </location>
</feature>
<dbReference type="AlphaFoldDB" id="A0AAD7TYJ1"/>